<evidence type="ECO:0000313" key="4">
    <source>
        <dbReference type="Proteomes" id="UP001353858"/>
    </source>
</evidence>
<feature type="region of interest" description="Disordered" evidence="1">
    <location>
        <begin position="429"/>
        <end position="466"/>
    </location>
</feature>
<dbReference type="AlphaFoldDB" id="A0AAN7NXB2"/>
<feature type="signal peptide" evidence="2">
    <location>
        <begin position="1"/>
        <end position="16"/>
    </location>
</feature>
<feature type="compositionally biased region" description="Acidic residues" evidence="1">
    <location>
        <begin position="436"/>
        <end position="466"/>
    </location>
</feature>
<keyword evidence="4" id="KW-1185">Reference proteome</keyword>
<dbReference type="Proteomes" id="UP001353858">
    <property type="component" value="Unassembled WGS sequence"/>
</dbReference>
<proteinExistence type="predicted"/>
<name>A0AAN7NXB2_9COLE</name>
<evidence type="ECO:0000256" key="2">
    <source>
        <dbReference type="SAM" id="SignalP"/>
    </source>
</evidence>
<protein>
    <submittedName>
        <fullName evidence="3">Uncharacterized protein</fullName>
    </submittedName>
</protein>
<evidence type="ECO:0000313" key="3">
    <source>
        <dbReference type="EMBL" id="KAK4871719.1"/>
    </source>
</evidence>
<organism evidence="3 4">
    <name type="scientific">Aquatica leii</name>
    <dbReference type="NCBI Taxonomy" id="1421715"/>
    <lineage>
        <taxon>Eukaryota</taxon>
        <taxon>Metazoa</taxon>
        <taxon>Ecdysozoa</taxon>
        <taxon>Arthropoda</taxon>
        <taxon>Hexapoda</taxon>
        <taxon>Insecta</taxon>
        <taxon>Pterygota</taxon>
        <taxon>Neoptera</taxon>
        <taxon>Endopterygota</taxon>
        <taxon>Coleoptera</taxon>
        <taxon>Polyphaga</taxon>
        <taxon>Elateriformia</taxon>
        <taxon>Elateroidea</taxon>
        <taxon>Lampyridae</taxon>
        <taxon>Luciolinae</taxon>
        <taxon>Aquatica</taxon>
    </lineage>
</organism>
<feature type="chain" id="PRO_5043005424" evidence="2">
    <location>
        <begin position="17"/>
        <end position="466"/>
    </location>
</feature>
<keyword evidence="2" id="KW-0732">Signal</keyword>
<feature type="region of interest" description="Disordered" evidence="1">
    <location>
        <begin position="362"/>
        <end position="394"/>
    </location>
</feature>
<evidence type="ECO:0000256" key="1">
    <source>
        <dbReference type="SAM" id="MobiDB-lite"/>
    </source>
</evidence>
<comment type="caution">
    <text evidence="3">The sequence shown here is derived from an EMBL/GenBank/DDBJ whole genome shotgun (WGS) entry which is preliminary data.</text>
</comment>
<accession>A0AAN7NXB2</accession>
<sequence length="466" mass="53515">MKVLFALGFIVVSAIAVRLPTGSSSAVQSLHQDDSGSYAPVTFVVVPRSNANGLENSFAPLHQEDGLRSSAPSVKTKRVVKSDERFRNPYVIPKRKLNYRQAENTQVQFLKEVVPTTMTTYEEQQQDPPAYRVAEGPAGSTAGINEETDAIENENGQLEINEQSRLPFVDPQNVMPMRPIVFVQPDLATMQFLQQQAQSQEGLFNLQNLNQGVNSVIKLNTPQIPIPKSVETLKKASKKNQRPQVFPRLIENNEDTLNKPVAVQARIVALARQANNNIQYPRPQLGYYEYGNGYKQTYNKKNSQNFKQLPQLIRELPFRYKLQLEPYNDKQEPQVLQFPAYFNQAQMQKDIAEQNVAAEGDKQVEAPVKPQAKSNKRKNQQNKINQDKNLDKNVNARFNYQPQLFYPNYRYRLYPYTTFQFVTKNKKNTAQALRNEEEDSDEEEENEEEDESNEEDDSDEEEERKK</sequence>
<reference evidence="4" key="1">
    <citation type="submission" date="2023-01" db="EMBL/GenBank/DDBJ databases">
        <title>Key to firefly adult light organ development and bioluminescence: homeobox transcription factors regulate luciferase expression and transportation to peroxisome.</title>
        <authorList>
            <person name="Fu X."/>
        </authorList>
    </citation>
    <scope>NUCLEOTIDE SEQUENCE [LARGE SCALE GENOMIC DNA]</scope>
</reference>
<dbReference type="EMBL" id="JARPUR010000008">
    <property type="protein sequence ID" value="KAK4871719.1"/>
    <property type="molecule type" value="Genomic_DNA"/>
</dbReference>
<gene>
    <name evidence="3" type="ORF">RN001_015843</name>
</gene>